<evidence type="ECO:0000313" key="2">
    <source>
        <dbReference type="Proteomes" id="UP001489004"/>
    </source>
</evidence>
<comment type="caution">
    <text evidence="1">The sequence shown here is derived from an EMBL/GenBank/DDBJ whole genome shotgun (WGS) entry which is preliminary data.</text>
</comment>
<accession>A0AAW1R4J7</accession>
<dbReference type="Proteomes" id="UP001489004">
    <property type="component" value="Unassembled WGS sequence"/>
</dbReference>
<protein>
    <submittedName>
        <fullName evidence="1">Uncharacterized protein</fullName>
    </submittedName>
</protein>
<dbReference type="AlphaFoldDB" id="A0AAW1R4J7"/>
<proteinExistence type="predicted"/>
<organism evidence="1 2">
    <name type="scientific">[Myrmecia] bisecta</name>
    <dbReference type="NCBI Taxonomy" id="41462"/>
    <lineage>
        <taxon>Eukaryota</taxon>
        <taxon>Viridiplantae</taxon>
        <taxon>Chlorophyta</taxon>
        <taxon>core chlorophytes</taxon>
        <taxon>Trebouxiophyceae</taxon>
        <taxon>Trebouxiales</taxon>
        <taxon>Trebouxiaceae</taxon>
        <taxon>Myrmecia</taxon>
    </lineage>
</organism>
<sequence>MSGTEIALVTAGRDTGISGHSALKQQSQSYCLSNEAQRRARAQGVLVSTLQLVEARSKYHWEASQANYHKVNGAEPLAFWMP</sequence>
<dbReference type="EMBL" id="JALJOR010000001">
    <property type="protein sequence ID" value="KAK9828470.1"/>
    <property type="molecule type" value="Genomic_DNA"/>
</dbReference>
<reference evidence="1 2" key="1">
    <citation type="journal article" date="2024" name="Nat. Commun.">
        <title>Phylogenomics reveals the evolutionary origins of lichenization in chlorophyte algae.</title>
        <authorList>
            <person name="Puginier C."/>
            <person name="Libourel C."/>
            <person name="Otte J."/>
            <person name="Skaloud P."/>
            <person name="Haon M."/>
            <person name="Grisel S."/>
            <person name="Petersen M."/>
            <person name="Berrin J.G."/>
            <person name="Delaux P.M."/>
            <person name="Dal Grande F."/>
            <person name="Keller J."/>
        </authorList>
    </citation>
    <scope>NUCLEOTIDE SEQUENCE [LARGE SCALE GENOMIC DNA]</scope>
    <source>
        <strain evidence="1 2">SAG 2043</strain>
    </source>
</reference>
<name>A0AAW1R4J7_9CHLO</name>
<evidence type="ECO:0000313" key="1">
    <source>
        <dbReference type="EMBL" id="KAK9828470.1"/>
    </source>
</evidence>
<keyword evidence="2" id="KW-1185">Reference proteome</keyword>
<gene>
    <name evidence="1" type="ORF">WJX72_000161</name>
</gene>